<comment type="caution">
    <text evidence="1">The sequence shown here is derived from an EMBL/GenBank/DDBJ whole genome shotgun (WGS) entry which is preliminary data.</text>
</comment>
<proteinExistence type="predicted"/>
<gene>
    <name evidence="1" type="ORF">HF878_03200</name>
</gene>
<sequence>MMTAAVTDLIFEAQRRSSCLSARVSCRQVYKRTQGIDDALEAVRQGPPFRVNAGNGIAWLLSGIAASRLPFSGKR</sequence>
<dbReference type="AlphaFoldDB" id="A0A848BBR4"/>
<keyword evidence="2" id="KW-1185">Reference proteome</keyword>
<dbReference type="Proteomes" id="UP000543804">
    <property type="component" value="Unassembled WGS sequence"/>
</dbReference>
<reference evidence="1 2" key="1">
    <citation type="submission" date="2020-04" db="EMBL/GenBank/DDBJ databases">
        <authorList>
            <person name="Hitch T.C.A."/>
            <person name="Wylensek D."/>
            <person name="Clavel T."/>
        </authorList>
    </citation>
    <scope>NUCLEOTIDE SEQUENCE [LARGE SCALE GENOMIC DNA]</scope>
    <source>
        <strain evidence="1 2">PG-130-P53-12</strain>
    </source>
</reference>
<dbReference type="EMBL" id="JABAFA010000005">
    <property type="protein sequence ID" value="NMD98491.1"/>
    <property type="molecule type" value="Genomic_DNA"/>
</dbReference>
<accession>A0A848BBR4</accession>
<evidence type="ECO:0000313" key="1">
    <source>
        <dbReference type="EMBL" id="NMD98491.1"/>
    </source>
</evidence>
<evidence type="ECO:0000313" key="2">
    <source>
        <dbReference type="Proteomes" id="UP000543804"/>
    </source>
</evidence>
<organism evidence="1 2">
    <name type="scientific">Selenomonas bovis</name>
    <dbReference type="NCBI Taxonomy" id="416586"/>
    <lineage>
        <taxon>Bacteria</taxon>
        <taxon>Bacillati</taxon>
        <taxon>Bacillota</taxon>
        <taxon>Negativicutes</taxon>
        <taxon>Selenomonadales</taxon>
        <taxon>Selenomonadaceae</taxon>
        <taxon>Selenomonas</taxon>
    </lineage>
</organism>
<protein>
    <submittedName>
        <fullName evidence="1">Uncharacterized protein</fullName>
    </submittedName>
</protein>
<name>A0A848BBR4_9FIRM</name>